<feature type="domain" description="Hydantoinase A/oxoprolinase" evidence="1">
    <location>
        <begin position="209"/>
        <end position="508"/>
    </location>
</feature>
<dbReference type="InterPro" id="IPR008040">
    <property type="entry name" value="Hydant_A_N"/>
</dbReference>
<evidence type="ECO:0000313" key="3">
    <source>
        <dbReference type="EMBL" id="SJZ74780.1"/>
    </source>
</evidence>
<dbReference type="GO" id="GO:0006749">
    <property type="term" value="P:glutathione metabolic process"/>
    <property type="evidence" value="ECO:0007669"/>
    <property type="project" value="TreeGrafter"/>
</dbReference>
<dbReference type="STRING" id="225324.SAMN02745126_02132"/>
<dbReference type="AlphaFoldDB" id="A0A1T4N655"/>
<feature type="domain" description="Hydantoinase/oxoprolinase N-terminal" evidence="2">
    <location>
        <begin position="11"/>
        <end position="188"/>
    </location>
</feature>
<evidence type="ECO:0000259" key="2">
    <source>
        <dbReference type="Pfam" id="PF05378"/>
    </source>
</evidence>
<organism evidence="3 4">
    <name type="scientific">Enhydrobacter aerosaccus</name>
    <dbReference type="NCBI Taxonomy" id="225324"/>
    <lineage>
        <taxon>Bacteria</taxon>
        <taxon>Pseudomonadati</taxon>
        <taxon>Pseudomonadota</taxon>
        <taxon>Alphaproteobacteria</taxon>
        <taxon>Hyphomicrobiales</taxon>
        <taxon>Enhydrobacter</taxon>
    </lineage>
</organism>
<dbReference type="OrthoDB" id="9759608at2"/>
<name>A0A1T4N655_9HYPH</name>
<sequence length="697" mass="73675">MAGPQMGGQVKVAIDIGGTFTDIALATAAGVIHQSKISSTPDDPSRAVVEGVAQLLVELGIEASAVTEVLHGTTVGSNTILQRSGARTGLITTRGFRDVLEIGRIRMPDMFDLTWDKPKPLVRRRHRLEVTERIAADGSVVVALVEDDVIAAAEALVADGIEAVAIAYINSYRNPAHEQRTEAILRERFPSLLVTTSCAVLPEIKEYERTSTTVVNAYLLAAMQEYLRKLETGLRGIGVSAPILVMTSNGGMLAAGVTCEKPVLVVASGPAGGVIGAARLGEARGDRNVIVFDMGGTTAKAVVIEDGRPSMTSEYEFRDGISTSSRFVKAGGYMLKVPAIDIAEVGAGGGSIAGIDKGGLLVVGPQSAGAVPGPACYGLGNDRPTVTDANVVLGYINPNGLAGGRLTIDRGLSERAIADYVGRPLDLAVDEAAHGIRAVANAAMARAVRAVTVERGLDPRDLALMAFGGNGGVHAPDLARQLGIPRVIVPPLSGIFCAVGMLASDIEHTALATVVSRLDRMDRGTLAGIKERLQADVAQRLAQDGYPPERRAFVWEADLRHEGQATELTVPFEGDDLDLIRERFMLEYLKTYGYRDQTPVELMKVRVAGRGLRENRLDFADMKIGWRSAGGRAGQRRVSFVRGEPPVTVDVVDRAALGATAQPGPLIVEEFDATIVVPPGATVHKDAMGSVVLELGE</sequence>
<evidence type="ECO:0000259" key="1">
    <source>
        <dbReference type="Pfam" id="PF01968"/>
    </source>
</evidence>
<dbReference type="PANTHER" id="PTHR11365:SF23">
    <property type="entry name" value="HYPOTHETICAL 5-OXOPROLINASE (EUROFUNG)-RELATED"/>
    <property type="match status" value="1"/>
</dbReference>
<dbReference type="GO" id="GO:0017168">
    <property type="term" value="F:5-oxoprolinase (ATP-hydrolyzing) activity"/>
    <property type="evidence" value="ECO:0007669"/>
    <property type="project" value="TreeGrafter"/>
</dbReference>
<dbReference type="InterPro" id="IPR002821">
    <property type="entry name" value="Hydantoinase_A"/>
</dbReference>
<accession>A0A1T4N655</accession>
<keyword evidence="4" id="KW-1185">Reference proteome</keyword>
<reference evidence="4" key="1">
    <citation type="submission" date="2017-02" db="EMBL/GenBank/DDBJ databases">
        <authorList>
            <person name="Varghese N."/>
            <person name="Submissions S."/>
        </authorList>
    </citation>
    <scope>NUCLEOTIDE SEQUENCE [LARGE SCALE GENOMIC DNA]</scope>
    <source>
        <strain evidence="4">ATCC 27094</strain>
    </source>
</reference>
<dbReference type="GO" id="GO:0005829">
    <property type="term" value="C:cytosol"/>
    <property type="evidence" value="ECO:0007669"/>
    <property type="project" value="TreeGrafter"/>
</dbReference>
<dbReference type="Pfam" id="PF05378">
    <property type="entry name" value="Hydant_A_N"/>
    <property type="match status" value="1"/>
</dbReference>
<dbReference type="EMBL" id="FUWJ01000002">
    <property type="protein sequence ID" value="SJZ74780.1"/>
    <property type="molecule type" value="Genomic_DNA"/>
</dbReference>
<evidence type="ECO:0000313" key="4">
    <source>
        <dbReference type="Proteomes" id="UP000190092"/>
    </source>
</evidence>
<dbReference type="SUPFAM" id="SSF53067">
    <property type="entry name" value="Actin-like ATPase domain"/>
    <property type="match status" value="1"/>
</dbReference>
<protein>
    <submittedName>
        <fullName evidence="3">N-methylhydantoinase A</fullName>
    </submittedName>
</protein>
<dbReference type="InterPro" id="IPR043129">
    <property type="entry name" value="ATPase_NBD"/>
</dbReference>
<dbReference type="RefSeq" id="WP_085933848.1">
    <property type="nucleotide sequence ID" value="NZ_FUWJ01000002.1"/>
</dbReference>
<proteinExistence type="predicted"/>
<dbReference type="InterPro" id="IPR045079">
    <property type="entry name" value="Oxoprolinase-like"/>
</dbReference>
<dbReference type="Gene3D" id="3.30.420.40">
    <property type="match status" value="1"/>
</dbReference>
<dbReference type="PANTHER" id="PTHR11365">
    <property type="entry name" value="5-OXOPROLINASE RELATED"/>
    <property type="match status" value="1"/>
</dbReference>
<gene>
    <name evidence="3" type="ORF">SAMN02745126_02132</name>
</gene>
<dbReference type="Pfam" id="PF01968">
    <property type="entry name" value="Hydantoinase_A"/>
    <property type="match status" value="1"/>
</dbReference>
<dbReference type="Proteomes" id="UP000190092">
    <property type="component" value="Unassembled WGS sequence"/>
</dbReference>